<reference evidence="1" key="1">
    <citation type="journal article" date="2021" name="Proc. Natl. Acad. Sci. U.S.A.">
        <title>A Catalog of Tens of Thousands of Viruses from Human Metagenomes Reveals Hidden Associations with Chronic Diseases.</title>
        <authorList>
            <person name="Tisza M.J."/>
            <person name="Buck C.B."/>
        </authorList>
    </citation>
    <scope>NUCLEOTIDE SEQUENCE</scope>
    <source>
        <strain evidence="1">CtQyH19</strain>
    </source>
</reference>
<dbReference type="EMBL" id="BK016121">
    <property type="protein sequence ID" value="DAF96826.1"/>
    <property type="molecule type" value="Genomic_DNA"/>
</dbReference>
<sequence>MELEEILKNNLNNNKEFILEELKEGRITFDAGYSSNYEKLFNSLFEFLKFLSEWYPGRVNLNLMKGYENDPHIISSISVYIGDFTIVNNLEQSHPIKDLYIRINIHKYRNEYLYIGSLDLMRTTLTSKELVCGYIHSHVSNRRDILSDINKGNKVSLNYNSICLGNNPIRNYLNNKRLDEFTRNDFEGFMMHLMSILTYESIETNPYLYFVDVYNSTLLGANFRVLSYGNLKDCIKNIINNIPNYTDSLEFDVDRTGIILKKSQKLEDLLLKMVKDIYGNSSRYEDFVCYKTNSGYCKVFDKSLIKISEDAGEPEIKTYETSSNLYFRGEKLKLKVIQEPDTVTKEVYDNLVEIIHPEILEMIIKIIQFRVNTKYIQYGLQ</sequence>
<protein>
    <submittedName>
        <fullName evidence="1">Uncharacterized protein</fullName>
    </submittedName>
</protein>
<organism evidence="1">
    <name type="scientific">Podoviridae sp. ctQyH19</name>
    <dbReference type="NCBI Taxonomy" id="2825249"/>
    <lineage>
        <taxon>Viruses</taxon>
        <taxon>Duplodnaviria</taxon>
        <taxon>Heunggongvirae</taxon>
        <taxon>Uroviricota</taxon>
        <taxon>Caudoviricetes</taxon>
    </lineage>
</organism>
<accession>A0A8S5UQY7</accession>
<evidence type="ECO:0000313" key="1">
    <source>
        <dbReference type="EMBL" id="DAF96826.1"/>
    </source>
</evidence>
<proteinExistence type="predicted"/>
<name>A0A8S5UQY7_9CAUD</name>